<feature type="compositionally biased region" description="Polar residues" evidence="1">
    <location>
        <begin position="141"/>
        <end position="150"/>
    </location>
</feature>
<evidence type="ECO:0000313" key="2">
    <source>
        <dbReference type="EMBL" id="MFC7126680.1"/>
    </source>
</evidence>
<comment type="caution">
    <text evidence="2">The sequence shown here is derived from an EMBL/GenBank/DDBJ whole genome shotgun (WGS) entry which is preliminary data.</text>
</comment>
<protein>
    <submittedName>
        <fullName evidence="2">Uncharacterized protein</fullName>
    </submittedName>
</protein>
<dbReference type="AlphaFoldDB" id="A0ABD5X6A8"/>
<gene>
    <name evidence="2" type="ORF">ACFQJ7_11700</name>
</gene>
<proteinExistence type="predicted"/>
<sequence length="150" mass="17404">MKENPEEARHPRLLMLSEFDGKIEGELKYHKSIYQYREESKSIDADDLEFVREEHGPTDRGFSSVIQSYEDLELIEGEQSGNRNDFFLKEKGRRVANGLKRGLSKLDNGFNERIETISEVEKQNKERSGSQIVEDEDVQSAKDNTYQSKL</sequence>
<dbReference type="EMBL" id="JBHSZQ010000047">
    <property type="protein sequence ID" value="MFC7126680.1"/>
    <property type="molecule type" value="Genomic_DNA"/>
</dbReference>
<evidence type="ECO:0000256" key="1">
    <source>
        <dbReference type="SAM" id="MobiDB-lite"/>
    </source>
</evidence>
<dbReference type="RefSeq" id="WP_267637515.1">
    <property type="nucleotide sequence ID" value="NZ_JAODIY010000009.1"/>
</dbReference>
<dbReference type="Proteomes" id="UP001596414">
    <property type="component" value="Unassembled WGS sequence"/>
</dbReference>
<organism evidence="2 3">
    <name type="scientific">Halovenus rubra</name>
    <dbReference type="NCBI Taxonomy" id="869890"/>
    <lineage>
        <taxon>Archaea</taxon>
        <taxon>Methanobacteriati</taxon>
        <taxon>Methanobacteriota</taxon>
        <taxon>Stenosarchaea group</taxon>
        <taxon>Halobacteria</taxon>
        <taxon>Halobacteriales</taxon>
        <taxon>Haloarculaceae</taxon>
        <taxon>Halovenus</taxon>
    </lineage>
</organism>
<evidence type="ECO:0000313" key="3">
    <source>
        <dbReference type="Proteomes" id="UP001596414"/>
    </source>
</evidence>
<accession>A0ABD5X6A8</accession>
<name>A0ABD5X6A8_9EURY</name>
<feature type="region of interest" description="Disordered" evidence="1">
    <location>
        <begin position="121"/>
        <end position="150"/>
    </location>
</feature>
<reference evidence="2 3" key="1">
    <citation type="journal article" date="2014" name="Int. J. Syst. Evol. Microbiol.">
        <title>Complete genome sequence of Corynebacterium casei LMG S-19264T (=DSM 44701T), isolated from a smear-ripened cheese.</title>
        <authorList>
            <consortium name="US DOE Joint Genome Institute (JGI-PGF)"/>
            <person name="Walter F."/>
            <person name="Albersmeier A."/>
            <person name="Kalinowski J."/>
            <person name="Ruckert C."/>
        </authorList>
    </citation>
    <scope>NUCLEOTIDE SEQUENCE [LARGE SCALE GENOMIC DNA]</scope>
    <source>
        <strain evidence="2 3">CGMCC 4.7215</strain>
    </source>
</reference>